<evidence type="ECO:0000313" key="1">
    <source>
        <dbReference type="EMBL" id="TNV78905.1"/>
    </source>
</evidence>
<dbReference type="AlphaFoldDB" id="A0A8J8T204"/>
<keyword evidence="2" id="KW-1185">Reference proteome</keyword>
<sequence>MNQLGVAYESQGSGTTSCFCSGSSIITPSNSGCFTPDFLALLSLQLSFLKPTFYLLYFQDRLYFCAGPFDVSSCMFVDVVPKNDSKSLEKRMEPFF</sequence>
<proteinExistence type="predicted"/>
<reference evidence="1" key="1">
    <citation type="submission" date="2019-06" db="EMBL/GenBank/DDBJ databases">
        <authorList>
            <person name="Zheng W."/>
        </authorList>
    </citation>
    <scope>NUCLEOTIDE SEQUENCE</scope>
    <source>
        <strain evidence="1">QDHG01</strain>
    </source>
</reference>
<dbReference type="Proteomes" id="UP000785679">
    <property type="component" value="Unassembled WGS sequence"/>
</dbReference>
<gene>
    <name evidence="1" type="ORF">FGO68_gene2093</name>
</gene>
<comment type="caution">
    <text evidence="1">The sequence shown here is derived from an EMBL/GenBank/DDBJ whole genome shotgun (WGS) entry which is preliminary data.</text>
</comment>
<dbReference type="EMBL" id="RRYP01009668">
    <property type="protein sequence ID" value="TNV78905.1"/>
    <property type="molecule type" value="Genomic_DNA"/>
</dbReference>
<organism evidence="1 2">
    <name type="scientific">Halteria grandinella</name>
    <dbReference type="NCBI Taxonomy" id="5974"/>
    <lineage>
        <taxon>Eukaryota</taxon>
        <taxon>Sar</taxon>
        <taxon>Alveolata</taxon>
        <taxon>Ciliophora</taxon>
        <taxon>Intramacronucleata</taxon>
        <taxon>Spirotrichea</taxon>
        <taxon>Stichotrichia</taxon>
        <taxon>Sporadotrichida</taxon>
        <taxon>Halteriidae</taxon>
        <taxon>Halteria</taxon>
    </lineage>
</organism>
<name>A0A8J8T204_HALGN</name>
<evidence type="ECO:0000313" key="2">
    <source>
        <dbReference type="Proteomes" id="UP000785679"/>
    </source>
</evidence>
<protein>
    <submittedName>
        <fullName evidence="1">Uncharacterized protein</fullName>
    </submittedName>
</protein>
<accession>A0A8J8T204</accession>